<dbReference type="Gene3D" id="3.40.50.1000">
    <property type="entry name" value="HAD superfamily/HAD-like"/>
    <property type="match status" value="1"/>
</dbReference>
<dbReference type="EMBL" id="LAZR01009217">
    <property type="protein sequence ID" value="KKM73961.1"/>
    <property type="molecule type" value="Genomic_DNA"/>
</dbReference>
<dbReference type="GO" id="GO:0008253">
    <property type="term" value="F:5'-nucleotidase activity"/>
    <property type="evidence" value="ECO:0007669"/>
    <property type="project" value="InterPro"/>
</dbReference>
<dbReference type="InterPro" id="IPR023214">
    <property type="entry name" value="HAD_sf"/>
</dbReference>
<organism evidence="1">
    <name type="scientific">marine sediment metagenome</name>
    <dbReference type="NCBI Taxonomy" id="412755"/>
    <lineage>
        <taxon>unclassified sequences</taxon>
        <taxon>metagenomes</taxon>
        <taxon>ecological metagenomes</taxon>
    </lineage>
</organism>
<protein>
    <recommendedName>
        <fullName evidence="2">FCP1 homology domain-containing protein</fullName>
    </recommendedName>
</protein>
<dbReference type="SUPFAM" id="SSF56784">
    <property type="entry name" value="HAD-like"/>
    <property type="match status" value="1"/>
</dbReference>
<accession>A0A0F9KGU9</accession>
<evidence type="ECO:0008006" key="2">
    <source>
        <dbReference type="Google" id="ProtNLM"/>
    </source>
</evidence>
<name>A0A0F9KGU9_9ZZZZ</name>
<reference evidence="1" key="1">
    <citation type="journal article" date="2015" name="Nature">
        <title>Complex archaea that bridge the gap between prokaryotes and eukaryotes.</title>
        <authorList>
            <person name="Spang A."/>
            <person name="Saw J.H."/>
            <person name="Jorgensen S.L."/>
            <person name="Zaremba-Niedzwiedzka K."/>
            <person name="Martijn J."/>
            <person name="Lind A.E."/>
            <person name="van Eijk R."/>
            <person name="Schleper C."/>
            <person name="Guy L."/>
            <person name="Ettema T.J."/>
        </authorList>
    </citation>
    <scope>NUCLEOTIDE SEQUENCE</scope>
</reference>
<comment type="caution">
    <text evidence="1">The sequence shown here is derived from an EMBL/GenBank/DDBJ whole genome shotgun (WGS) entry which is preliminary data.</text>
</comment>
<gene>
    <name evidence="1" type="ORF">LCGC14_1405170</name>
</gene>
<proteinExistence type="predicted"/>
<sequence>MMARATRPNPDVSAIPVSIKGAVILLDMDGVVTQFVAAAIRLHGLDVGAVLAGWPKGEYRIEEICHRTPREFWGLIEEYSPAFWRDLDPYPYFEPFYRALCGRGEVVFCTSPGWDADASKGKVEWLQDRFGKNFRNYIITNQKHLMAGPGRFLIDDFGKQCDEFNAAGGRAVLFPRVWNDGPVLEGDEAVFYVLDVLDRELYAARELLA</sequence>
<dbReference type="GO" id="GO:0009264">
    <property type="term" value="P:deoxyribonucleotide catabolic process"/>
    <property type="evidence" value="ECO:0007669"/>
    <property type="project" value="InterPro"/>
</dbReference>
<dbReference type="AlphaFoldDB" id="A0A0F9KGU9"/>
<dbReference type="InterPro" id="IPR010708">
    <property type="entry name" value="5'(3')-deoxyribonucleotidase"/>
</dbReference>
<evidence type="ECO:0000313" key="1">
    <source>
        <dbReference type="EMBL" id="KKM73961.1"/>
    </source>
</evidence>
<dbReference type="Pfam" id="PF06941">
    <property type="entry name" value="NT5C"/>
    <property type="match status" value="1"/>
</dbReference>
<dbReference type="InterPro" id="IPR036412">
    <property type="entry name" value="HAD-like_sf"/>
</dbReference>